<evidence type="ECO:0000313" key="1">
    <source>
        <dbReference type="EMBL" id="SNR43302.1"/>
    </source>
</evidence>
<keyword evidence="2" id="KW-1185">Reference proteome</keyword>
<accession>A0A238W9T1</accession>
<protein>
    <recommendedName>
        <fullName evidence="3">Phage integrase family protein</fullName>
    </recommendedName>
</protein>
<evidence type="ECO:0008006" key="3">
    <source>
        <dbReference type="Google" id="ProtNLM"/>
    </source>
</evidence>
<name>A0A238W9T1_HALVU</name>
<organism evidence="1 2">
    <name type="scientific">Halorubrum vacuolatum</name>
    <name type="common">Natronobacterium vacuolatum</name>
    <dbReference type="NCBI Taxonomy" id="63740"/>
    <lineage>
        <taxon>Archaea</taxon>
        <taxon>Methanobacteriati</taxon>
        <taxon>Methanobacteriota</taxon>
        <taxon>Stenosarchaea group</taxon>
        <taxon>Halobacteria</taxon>
        <taxon>Halobacteriales</taxon>
        <taxon>Haloferacaceae</taxon>
        <taxon>Halorubrum</taxon>
    </lineage>
</organism>
<reference evidence="1 2" key="1">
    <citation type="submission" date="2017-06" db="EMBL/GenBank/DDBJ databases">
        <authorList>
            <person name="Kim H.J."/>
            <person name="Triplett B.A."/>
        </authorList>
    </citation>
    <scope>NUCLEOTIDE SEQUENCE [LARGE SCALE GENOMIC DNA]</scope>
    <source>
        <strain evidence="1 2">DSM 8800</strain>
    </source>
</reference>
<gene>
    <name evidence="1" type="ORF">SAMN06264855_10682</name>
</gene>
<sequence length="63" mass="7074">MNRSLMWYTMMHLGAVHSLEVDDYDPDEQSIAVIRRPEMGTTIRNAENGERLVALSGGRLPTA</sequence>
<proteinExistence type="predicted"/>
<dbReference type="EMBL" id="FZNQ01000006">
    <property type="protein sequence ID" value="SNR43302.1"/>
    <property type="molecule type" value="Genomic_DNA"/>
</dbReference>
<dbReference type="RefSeq" id="WP_245809929.1">
    <property type="nucleotide sequence ID" value="NZ_FZNQ01000006.1"/>
</dbReference>
<dbReference type="AlphaFoldDB" id="A0A238W9T1"/>
<dbReference type="Proteomes" id="UP000198397">
    <property type="component" value="Unassembled WGS sequence"/>
</dbReference>
<evidence type="ECO:0000313" key="2">
    <source>
        <dbReference type="Proteomes" id="UP000198397"/>
    </source>
</evidence>